<dbReference type="PROSITE" id="PS51891">
    <property type="entry name" value="CENP_V_GFA"/>
    <property type="match status" value="1"/>
</dbReference>
<keyword evidence="2" id="KW-0479">Metal-binding</keyword>
<keyword evidence="3" id="KW-0862">Zinc</keyword>
<dbReference type="InterPro" id="IPR011057">
    <property type="entry name" value="Mss4-like_sf"/>
</dbReference>
<name>A0A0B8N2C3_TALPI</name>
<protein>
    <submittedName>
        <fullName evidence="6">DUF636 domain protein</fullName>
    </submittedName>
</protein>
<proteinExistence type="inferred from homology"/>
<dbReference type="InterPro" id="IPR006913">
    <property type="entry name" value="CENP-V/GFA"/>
</dbReference>
<dbReference type="PANTHER" id="PTHR33337:SF40">
    <property type="entry name" value="CENP-V_GFA DOMAIN-CONTAINING PROTEIN-RELATED"/>
    <property type="match status" value="1"/>
</dbReference>
<dbReference type="SUPFAM" id="SSF51316">
    <property type="entry name" value="Mss4-like"/>
    <property type="match status" value="1"/>
</dbReference>
<gene>
    <name evidence="6" type="ORF">TCE0_004r00354</name>
</gene>
<organism evidence="6 7">
    <name type="scientific">Talaromyces pinophilus</name>
    <name type="common">Penicillium pinophilum</name>
    <dbReference type="NCBI Taxonomy" id="128442"/>
    <lineage>
        <taxon>Eukaryota</taxon>
        <taxon>Fungi</taxon>
        <taxon>Dikarya</taxon>
        <taxon>Ascomycota</taxon>
        <taxon>Pezizomycotina</taxon>
        <taxon>Eurotiomycetes</taxon>
        <taxon>Eurotiomycetidae</taxon>
        <taxon>Eurotiales</taxon>
        <taxon>Trichocomaceae</taxon>
        <taxon>Talaromyces</taxon>
        <taxon>Talaromyces sect. Talaromyces</taxon>
    </lineage>
</organism>
<accession>A0A0B8N2C3</accession>
<evidence type="ECO:0000256" key="1">
    <source>
        <dbReference type="ARBA" id="ARBA00005495"/>
    </source>
</evidence>
<evidence type="ECO:0000256" key="3">
    <source>
        <dbReference type="ARBA" id="ARBA00022833"/>
    </source>
</evidence>
<dbReference type="Pfam" id="PF04828">
    <property type="entry name" value="GFA"/>
    <property type="match status" value="1"/>
</dbReference>
<dbReference type="EMBL" id="DF933800">
    <property type="protein sequence ID" value="GAM33455.1"/>
    <property type="molecule type" value="Genomic_DNA"/>
</dbReference>
<evidence type="ECO:0000259" key="5">
    <source>
        <dbReference type="PROSITE" id="PS51891"/>
    </source>
</evidence>
<dbReference type="GO" id="GO:0046872">
    <property type="term" value="F:metal ion binding"/>
    <property type="evidence" value="ECO:0007669"/>
    <property type="project" value="UniProtKB-KW"/>
</dbReference>
<dbReference type="PANTHER" id="PTHR33337">
    <property type="entry name" value="GFA DOMAIN-CONTAINING PROTEIN"/>
    <property type="match status" value="1"/>
</dbReference>
<dbReference type="GO" id="GO:0016846">
    <property type="term" value="F:carbon-sulfur lyase activity"/>
    <property type="evidence" value="ECO:0007669"/>
    <property type="project" value="InterPro"/>
</dbReference>
<dbReference type="AlphaFoldDB" id="A0A0B8N2C3"/>
<reference evidence="7" key="1">
    <citation type="journal article" date="2015" name="Genome Announc.">
        <title>Draft genome sequence of Talaromyces cellulolyticus strain Y-94, a source of lignocellulosic biomass-degrading enzymes.</title>
        <authorList>
            <person name="Fujii T."/>
            <person name="Koike H."/>
            <person name="Sawayama S."/>
            <person name="Yano S."/>
            <person name="Inoue H."/>
        </authorList>
    </citation>
    <scope>NUCLEOTIDE SEQUENCE [LARGE SCALE GENOMIC DNA]</scope>
    <source>
        <strain evidence="7">Y-94</strain>
    </source>
</reference>
<evidence type="ECO:0000313" key="7">
    <source>
        <dbReference type="Proteomes" id="UP000053095"/>
    </source>
</evidence>
<dbReference type="Proteomes" id="UP000053095">
    <property type="component" value="Unassembled WGS sequence"/>
</dbReference>
<sequence>MAANVDTSISEITGGCLCGSIQYTIHFNDDHPWPPKSASCQCTMCRKWTASLFPQFLTLAAKQITPDLSTYSTYKEYRSSETCLRGFCAQCGSSLLWRAEEDPDKIDVFLGTVDEKWLVEQKADVATATAQVDSESIGKTLGTPMHAQYYYENVIKGVTDFVQGGKRYLTHPSKCEGF</sequence>
<evidence type="ECO:0000256" key="2">
    <source>
        <dbReference type="ARBA" id="ARBA00022723"/>
    </source>
</evidence>
<evidence type="ECO:0000313" key="6">
    <source>
        <dbReference type="EMBL" id="GAM33455.1"/>
    </source>
</evidence>
<evidence type="ECO:0000256" key="4">
    <source>
        <dbReference type="ARBA" id="ARBA00023239"/>
    </source>
</evidence>
<keyword evidence="4" id="KW-0456">Lyase</keyword>
<dbReference type="Gene3D" id="3.90.1590.10">
    <property type="entry name" value="glutathione-dependent formaldehyde- activating enzyme (gfa)"/>
    <property type="match status" value="1"/>
</dbReference>
<feature type="domain" description="CENP-V/GFA" evidence="5">
    <location>
        <begin position="12"/>
        <end position="124"/>
    </location>
</feature>
<keyword evidence="7" id="KW-1185">Reference proteome</keyword>
<comment type="similarity">
    <text evidence="1">Belongs to the Gfa family.</text>
</comment>